<name>A0AB34G7U9_ESCRO</name>
<sequence length="234" mass="25354">MKLCLANGDCGRLHPPLPSAQPHRSPPFRQAKPVTCGWTAPHPQALALAPRREQAQPLGQPLRTARAGWLLRHARRPPRAQGPAGRSEGRSGLGGVEARASRLGRPSPPHPASAPRPGVGFPWPRLVPTPVAPLAPPAAGSTWSSIASLKDLERDSLTEKEGYLAKVKSLLNTDLSLENGAHAFSREVNGCLENGSQTSGEERRVEIAEKKMFCKPVSKLCMPRRSKNSPRWRN</sequence>
<dbReference type="Proteomes" id="UP001159641">
    <property type="component" value="Unassembled WGS sequence"/>
</dbReference>
<keyword evidence="3" id="KW-1185">Reference proteome</keyword>
<dbReference type="EMBL" id="JAIQCJ010002683">
    <property type="protein sequence ID" value="KAJ8775437.1"/>
    <property type="molecule type" value="Genomic_DNA"/>
</dbReference>
<evidence type="ECO:0000313" key="2">
    <source>
        <dbReference type="EMBL" id="KAJ8775437.1"/>
    </source>
</evidence>
<proteinExistence type="predicted"/>
<accession>A0AB34G7U9</accession>
<gene>
    <name evidence="2" type="ORF">J1605_016379</name>
</gene>
<reference evidence="2 3" key="1">
    <citation type="submission" date="2022-11" db="EMBL/GenBank/DDBJ databases">
        <title>Whole genome sequence of Eschrichtius robustus ER-17-0199.</title>
        <authorList>
            <person name="Bruniche-Olsen A."/>
            <person name="Black A.N."/>
            <person name="Fields C.J."/>
            <person name="Walden K."/>
            <person name="Dewoody J.A."/>
        </authorList>
    </citation>
    <scope>NUCLEOTIDE SEQUENCE [LARGE SCALE GENOMIC DNA]</scope>
    <source>
        <strain evidence="2">ER-17-0199</strain>
        <tissue evidence="2">Blubber</tissue>
    </source>
</reference>
<feature type="region of interest" description="Disordered" evidence="1">
    <location>
        <begin position="11"/>
        <end position="30"/>
    </location>
</feature>
<evidence type="ECO:0000313" key="3">
    <source>
        <dbReference type="Proteomes" id="UP001159641"/>
    </source>
</evidence>
<evidence type="ECO:0000256" key="1">
    <source>
        <dbReference type="SAM" id="MobiDB-lite"/>
    </source>
</evidence>
<feature type="region of interest" description="Disordered" evidence="1">
    <location>
        <begin position="73"/>
        <end position="121"/>
    </location>
</feature>
<protein>
    <submittedName>
        <fullName evidence="2">Uncharacterized protein</fullName>
    </submittedName>
</protein>
<organism evidence="2 3">
    <name type="scientific">Eschrichtius robustus</name>
    <name type="common">California gray whale</name>
    <name type="synonym">Eschrichtius gibbosus</name>
    <dbReference type="NCBI Taxonomy" id="9764"/>
    <lineage>
        <taxon>Eukaryota</taxon>
        <taxon>Metazoa</taxon>
        <taxon>Chordata</taxon>
        <taxon>Craniata</taxon>
        <taxon>Vertebrata</taxon>
        <taxon>Euteleostomi</taxon>
        <taxon>Mammalia</taxon>
        <taxon>Eutheria</taxon>
        <taxon>Laurasiatheria</taxon>
        <taxon>Artiodactyla</taxon>
        <taxon>Whippomorpha</taxon>
        <taxon>Cetacea</taxon>
        <taxon>Mysticeti</taxon>
        <taxon>Eschrichtiidae</taxon>
        <taxon>Eschrichtius</taxon>
    </lineage>
</organism>
<dbReference type="AlphaFoldDB" id="A0AB34G7U9"/>
<comment type="caution">
    <text evidence="2">The sequence shown here is derived from an EMBL/GenBank/DDBJ whole genome shotgun (WGS) entry which is preliminary data.</text>
</comment>